<dbReference type="EC" id="2.3.1.89" evidence="5"/>
<organism evidence="5 6">
    <name type="scientific">Neisseria animaloris</name>
    <dbReference type="NCBI Taxonomy" id="326522"/>
    <lineage>
        <taxon>Bacteria</taxon>
        <taxon>Pseudomonadati</taxon>
        <taxon>Pseudomonadota</taxon>
        <taxon>Betaproteobacteria</taxon>
        <taxon>Neisseriales</taxon>
        <taxon>Neisseriaceae</taxon>
        <taxon>Neisseria</taxon>
    </lineage>
</organism>
<dbReference type="Proteomes" id="UP000268229">
    <property type="component" value="Chromosome"/>
</dbReference>
<proteinExistence type="inferred from homology"/>
<feature type="binding site" evidence="3">
    <location>
        <position position="148"/>
    </location>
    <ligand>
        <name>acetyl-CoA</name>
        <dbReference type="ChEBI" id="CHEBI:57288"/>
    </ligand>
</feature>
<comment type="similarity">
    <text evidence="1">Belongs to the transferase hexapeptide repeat family.</text>
</comment>
<gene>
    <name evidence="5" type="primary">pglB</name>
    <name evidence="5" type="ORF">NCTC12227_01681</name>
</gene>
<dbReference type="InterPro" id="IPR020019">
    <property type="entry name" value="AcTrfase_PglD-like"/>
</dbReference>
<evidence type="ECO:0000256" key="3">
    <source>
        <dbReference type="PIRSR" id="PIRSR620019-2"/>
    </source>
</evidence>
<sequence length="211" mass="22515">MNNKLAVIGAGGHAKVILDAALLMEKWETVVFLDDYHNGKKTEFMGFPLLGGCRLLGQTVTPDQYDVALAIGDNATRKRRFEEVEKMGFHLPVITHPSAVVSRFAKVEHGTVIFAQAVVGAGAHIGKGVIINNSATVDHDCRLGDFVHISPGSHLAGNTSIDELSWMGIGSCTRQNSKVGKNCIIGAGAAVIENIPDNETAFGIPAKKLTR</sequence>
<dbReference type="InterPro" id="IPR050179">
    <property type="entry name" value="Trans_hexapeptide_repeat"/>
</dbReference>
<feature type="binding site" evidence="3">
    <location>
        <position position="72"/>
    </location>
    <ligand>
        <name>substrate</name>
    </ligand>
</feature>
<keyword evidence="6" id="KW-1185">Reference proteome</keyword>
<keyword evidence="5" id="KW-0808">Transferase</keyword>
<feature type="site" description="Increases basicity of active site His" evidence="2">
    <location>
        <position position="140"/>
    </location>
</feature>
<dbReference type="KEGG" id="nani:NCTC12227_01681"/>
<feature type="binding site" evidence="3">
    <location>
        <position position="169"/>
    </location>
    <ligand>
        <name>acetyl-CoA</name>
        <dbReference type="ChEBI" id="CHEBI:57288"/>
    </ligand>
</feature>
<name>A0A448UDG4_9NEIS</name>
<dbReference type="Gene3D" id="2.160.10.10">
    <property type="entry name" value="Hexapeptide repeat proteins"/>
    <property type="match status" value="1"/>
</dbReference>
<evidence type="ECO:0000313" key="6">
    <source>
        <dbReference type="Proteomes" id="UP000268229"/>
    </source>
</evidence>
<feature type="active site" description="Proton acceptor" evidence="2">
    <location>
        <position position="139"/>
    </location>
</feature>
<dbReference type="EMBL" id="LR134516">
    <property type="protein sequence ID" value="VEJ21914.1"/>
    <property type="molecule type" value="Genomic_DNA"/>
</dbReference>
<dbReference type="PANTHER" id="PTHR43300:SF7">
    <property type="entry name" value="UDP-N-ACETYLBACILLOSAMINE N-ACETYLTRANSFERASE"/>
    <property type="match status" value="1"/>
</dbReference>
<dbReference type="Gene3D" id="3.40.50.20">
    <property type="match status" value="1"/>
</dbReference>
<protein>
    <submittedName>
        <fullName evidence="5">Pilin glycosylation protein PglB</fullName>
        <ecNumber evidence="5">2.3.1.89</ecNumber>
    </submittedName>
</protein>
<dbReference type="SUPFAM" id="SSF51161">
    <property type="entry name" value="Trimeric LpxA-like enzymes"/>
    <property type="match status" value="1"/>
</dbReference>
<dbReference type="AlphaFoldDB" id="A0A448UDG4"/>
<evidence type="ECO:0000256" key="2">
    <source>
        <dbReference type="PIRSR" id="PIRSR620019-1"/>
    </source>
</evidence>
<dbReference type="NCBIfam" id="TIGR03570">
    <property type="entry name" value="NeuD_NnaD"/>
    <property type="match status" value="1"/>
</dbReference>
<evidence type="ECO:0000313" key="5">
    <source>
        <dbReference type="EMBL" id="VEJ21914.1"/>
    </source>
</evidence>
<dbReference type="Pfam" id="PF17836">
    <property type="entry name" value="PglD_N"/>
    <property type="match status" value="1"/>
</dbReference>
<keyword evidence="5" id="KW-0012">Acyltransferase</keyword>
<reference evidence="5 6" key="1">
    <citation type="submission" date="2018-12" db="EMBL/GenBank/DDBJ databases">
        <authorList>
            <consortium name="Pathogen Informatics"/>
        </authorList>
    </citation>
    <scope>NUCLEOTIDE SEQUENCE [LARGE SCALE GENOMIC DNA]</scope>
    <source>
        <strain evidence="5 6">NCTC12227</strain>
    </source>
</reference>
<dbReference type="GO" id="GO:0047200">
    <property type="term" value="F:tetrahydrodipicolinate N-acetyltransferase activity"/>
    <property type="evidence" value="ECO:0007669"/>
    <property type="project" value="UniProtKB-EC"/>
</dbReference>
<evidence type="ECO:0000256" key="1">
    <source>
        <dbReference type="ARBA" id="ARBA00007274"/>
    </source>
</evidence>
<dbReference type="PANTHER" id="PTHR43300">
    <property type="entry name" value="ACETYLTRANSFERASE"/>
    <property type="match status" value="1"/>
</dbReference>
<dbReference type="RefSeq" id="WP_232012700.1">
    <property type="nucleotide sequence ID" value="NZ_LR134516.1"/>
</dbReference>
<dbReference type="CDD" id="cd03360">
    <property type="entry name" value="LbH_AT_putative"/>
    <property type="match status" value="1"/>
</dbReference>
<feature type="domain" description="PglD N-terminal" evidence="4">
    <location>
        <begin position="4"/>
        <end position="83"/>
    </location>
</feature>
<accession>A0A448UDG4</accession>
<evidence type="ECO:0000259" key="4">
    <source>
        <dbReference type="Pfam" id="PF17836"/>
    </source>
</evidence>
<dbReference type="InterPro" id="IPR011004">
    <property type="entry name" value="Trimer_LpxA-like_sf"/>
</dbReference>
<dbReference type="InterPro" id="IPR041561">
    <property type="entry name" value="PglD_N"/>
</dbReference>